<evidence type="ECO:0000256" key="1">
    <source>
        <dbReference type="SAM" id="MobiDB-lite"/>
    </source>
</evidence>
<dbReference type="OrthoDB" id="9896070at2759"/>
<keyword evidence="2" id="KW-0472">Membrane</keyword>
<keyword evidence="4" id="KW-1185">Reference proteome</keyword>
<reference evidence="3" key="2">
    <citation type="submission" date="2025-09" db="UniProtKB">
        <authorList>
            <consortium name="Ensembl"/>
        </authorList>
    </citation>
    <scope>IDENTIFICATION</scope>
</reference>
<dbReference type="OMA" id="LYTEMGL"/>
<feature type="transmembrane region" description="Helical" evidence="2">
    <location>
        <begin position="7"/>
        <end position="28"/>
    </location>
</feature>
<proteinExistence type="predicted"/>
<dbReference type="Pfam" id="PF15664">
    <property type="entry name" value="TMEM252"/>
    <property type="match status" value="1"/>
</dbReference>
<sequence>MQNRSGLLLCVLALLIGFLMVCLGAFFISWSSIFSCQESLIVAYLLLPLGFVILLSGIFWSNYRQVTESKGVFRHVLGQHLAHGALPLATVDRPDFYPPAYEESLEGEKQSCPAEREASGIPPPPYTEMGLEFQDGNYSYPEAPPSYRESIAGLVVTATSEDAQRRDQEC</sequence>
<gene>
    <name evidence="3" type="primary">TMEM252</name>
</gene>
<organism evidence="3 4">
    <name type="scientific">Aotus nancymaae</name>
    <name type="common">Ma's night monkey</name>
    <dbReference type="NCBI Taxonomy" id="37293"/>
    <lineage>
        <taxon>Eukaryota</taxon>
        <taxon>Metazoa</taxon>
        <taxon>Chordata</taxon>
        <taxon>Craniata</taxon>
        <taxon>Vertebrata</taxon>
        <taxon>Euteleostomi</taxon>
        <taxon>Mammalia</taxon>
        <taxon>Eutheria</taxon>
        <taxon>Euarchontoglires</taxon>
        <taxon>Primates</taxon>
        <taxon>Haplorrhini</taxon>
        <taxon>Platyrrhini</taxon>
        <taxon>Aotidae</taxon>
        <taxon>Aotus</taxon>
    </lineage>
</organism>
<evidence type="ECO:0000313" key="4">
    <source>
        <dbReference type="Proteomes" id="UP000233020"/>
    </source>
</evidence>
<feature type="transmembrane region" description="Helical" evidence="2">
    <location>
        <begin position="40"/>
        <end position="60"/>
    </location>
</feature>
<dbReference type="PANTHER" id="PTHR35682">
    <property type="entry name" value="TRANSMEMBRANE PROTEIN 252"/>
    <property type="match status" value="1"/>
</dbReference>
<reference evidence="3" key="1">
    <citation type="submission" date="2025-08" db="UniProtKB">
        <authorList>
            <consortium name="Ensembl"/>
        </authorList>
    </citation>
    <scope>IDENTIFICATION</scope>
</reference>
<keyword evidence="2" id="KW-0812">Transmembrane</keyword>
<feature type="compositionally biased region" description="Basic and acidic residues" evidence="1">
    <location>
        <begin position="106"/>
        <end position="118"/>
    </location>
</feature>
<evidence type="ECO:0000256" key="2">
    <source>
        <dbReference type="SAM" id="Phobius"/>
    </source>
</evidence>
<dbReference type="GeneID" id="105718054"/>
<dbReference type="AlphaFoldDB" id="A0A2K5DG44"/>
<dbReference type="Ensembl" id="ENSANAT00000037799.1">
    <property type="protein sequence ID" value="ENSANAP00000019924.1"/>
    <property type="gene ID" value="ENSANAG00000027739.1"/>
</dbReference>
<keyword evidence="2" id="KW-1133">Transmembrane helix</keyword>
<dbReference type="Proteomes" id="UP000233020">
    <property type="component" value="Unplaced"/>
</dbReference>
<dbReference type="PANTHER" id="PTHR35682:SF1">
    <property type="entry name" value="TRANSMEMBRANE PROTEIN 252"/>
    <property type="match status" value="1"/>
</dbReference>
<name>A0A2K5DG44_AOTNA</name>
<dbReference type="KEGG" id="anan:105718054"/>
<evidence type="ECO:0000313" key="3">
    <source>
        <dbReference type="Ensembl" id="ENSANAP00000019924.1"/>
    </source>
</evidence>
<dbReference type="CTD" id="169693"/>
<accession>A0A2K5DG44</accession>
<dbReference type="InterPro" id="IPR031363">
    <property type="entry name" value="TMEM252"/>
</dbReference>
<dbReference type="GeneTree" id="ENSGT00390000005250"/>
<protein>
    <submittedName>
        <fullName evidence="3">Transmembrane protein 252</fullName>
    </submittedName>
</protein>
<feature type="region of interest" description="Disordered" evidence="1">
    <location>
        <begin position="105"/>
        <end position="126"/>
    </location>
</feature>